<dbReference type="AlphaFoldDB" id="A0AAW1V4B0"/>
<reference evidence="2 3" key="1">
    <citation type="submission" date="2023-03" db="EMBL/GenBank/DDBJ databases">
        <title>Genome insight into feeding habits of ladybird beetles.</title>
        <authorList>
            <person name="Li H.-S."/>
            <person name="Huang Y.-H."/>
            <person name="Pang H."/>
        </authorList>
    </citation>
    <scope>NUCLEOTIDE SEQUENCE [LARGE SCALE GENOMIC DNA]</scope>
    <source>
        <strain evidence="2">SYSU_2023b</strain>
        <tissue evidence="2">Whole body</tissue>
    </source>
</reference>
<accession>A0AAW1V4B0</accession>
<evidence type="ECO:0000313" key="3">
    <source>
        <dbReference type="Proteomes" id="UP001431783"/>
    </source>
</evidence>
<comment type="caution">
    <text evidence="2">The sequence shown here is derived from an EMBL/GenBank/DDBJ whole genome shotgun (WGS) entry which is preliminary data.</text>
</comment>
<name>A0AAW1V4B0_9CUCU</name>
<dbReference type="EMBL" id="JARQZJ010000121">
    <property type="protein sequence ID" value="KAK9887871.1"/>
    <property type="molecule type" value="Genomic_DNA"/>
</dbReference>
<evidence type="ECO:0000256" key="1">
    <source>
        <dbReference type="SAM" id="MobiDB-lite"/>
    </source>
</evidence>
<feature type="region of interest" description="Disordered" evidence="1">
    <location>
        <begin position="1"/>
        <end position="37"/>
    </location>
</feature>
<feature type="non-terminal residue" evidence="2">
    <location>
        <position position="1"/>
    </location>
</feature>
<evidence type="ECO:0000313" key="2">
    <source>
        <dbReference type="EMBL" id="KAK9887871.1"/>
    </source>
</evidence>
<feature type="compositionally biased region" description="Polar residues" evidence="1">
    <location>
        <begin position="14"/>
        <end position="25"/>
    </location>
</feature>
<organism evidence="2 3">
    <name type="scientific">Henosepilachna vigintioctopunctata</name>
    <dbReference type="NCBI Taxonomy" id="420089"/>
    <lineage>
        <taxon>Eukaryota</taxon>
        <taxon>Metazoa</taxon>
        <taxon>Ecdysozoa</taxon>
        <taxon>Arthropoda</taxon>
        <taxon>Hexapoda</taxon>
        <taxon>Insecta</taxon>
        <taxon>Pterygota</taxon>
        <taxon>Neoptera</taxon>
        <taxon>Endopterygota</taxon>
        <taxon>Coleoptera</taxon>
        <taxon>Polyphaga</taxon>
        <taxon>Cucujiformia</taxon>
        <taxon>Coccinelloidea</taxon>
        <taxon>Coccinellidae</taxon>
        <taxon>Epilachninae</taxon>
        <taxon>Epilachnini</taxon>
        <taxon>Henosepilachna</taxon>
    </lineage>
</organism>
<proteinExistence type="predicted"/>
<feature type="region of interest" description="Disordered" evidence="1">
    <location>
        <begin position="100"/>
        <end position="125"/>
    </location>
</feature>
<dbReference type="Proteomes" id="UP001431783">
    <property type="component" value="Unassembled WGS sequence"/>
</dbReference>
<sequence length="188" mass="21907">NKGKLKDPELSPVEPQSPSPNTKSTPHYPPPRTKSSKMFIPKMFTDGELIYLSVKNMYRRGYSTIFTVTMVQSVPTNIVIRLHQPSMLYIFRNKEKLKDPVQSPVEPRSPPRHTTIIAHQPPPRTKNSKMFFSKIFPDGKLIYLSVKNLYRRGYSTIFTVTTVQSVPRNIVIRLYQRYMPYIFRTKKS</sequence>
<protein>
    <submittedName>
        <fullName evidence="2">Uncharacterized protein</fullName>
    </submittedName>
</protein>
<gene>
    <name evidence="2" type="ORF">WA026_000176</name>
</gene>
<keyword evidence="3" id="KW-1185">Reference proteome</keyword>